<accession>A0A8T1UWK9</accession>
<dbReference type="AlphaFoldDB" id="A0A8T1UWK9"/>
<keyword evidence="2" id="KW-0812">Transmembrane</keyword>
<dbReference type="Proteomes" id="UP000688947">
    <property type="component" value="Unassembled WGS sequence"/>
</dbReference>
<sequence>MTRVGVDVSVRRQRGASSKPHDEKDAVRTANTTFRLSTTSNRSQRGLLSLKRNFHTRTKWAYALRTQAIVLRNAFGSVACAWLANACYSLGNVFSGKPSQDQSRSELIVANSLWATITFCLVVLFARLPFMLPLRFIDAPDSKPTVWLCLKKLIRGTFVYFIVTLAVMLVIQESTKHYILQKRIRNIKFMCAAVALPTVLIDTQTRIILLGIKNTQLVAMGTLGMAFAEIFLRFGKAGQSVSSIEDTSPSSVRVDFELWRRRLHAYHVAEINADTYAEYIAIGCSVSILFFFGDHPHYSLLRQSDSMNHRSTQLKMLLFQVVVEIVVDFVSTLLEMMAGIEFELIKNLGPFLMVLFMVTAVLNINISVGIYLF</sequence>
<feature type="transmembrane region" description="Helical" evidence="2">
    <location>
        <begin position="351"/>
        <end position="372"/>
    </location>
</feature>
<feature type="transmembrane region" description="Helical" evidence="2">
    <location>
        <begin position="317"/>
        <end position="339"/>
    </location>
</feature>
<comment type="caution">
    <text evidence="3">The sequence shown here is derived from an EMBL/GenBank/DDBJ whole genome shotgun (WGS) entry which is preliminary data.</text>
</comment>
<dbReference type="VEuPathDB" id="FungiDB:PC110_g14468"/>
<protein>
    <submittedName>
        <fullName evidence="3">Uncharacterized protein</fullName>
    </submittedName>
</protein>
<feature type="transmembrane region" description="Helical" evidence="2">
    <location>
        <begin position="153"/>
        <end position="171"/>
    </location>
</feature>
<evidence type="ECO:0000256" key="2">
    <source>
        <dbReference type="SAM" id="Phobius"/>
    </source>
</evidence>
<dbReference type="EMBL" id="JAENGZ010000042">
    <property type="protein sequence ID" value="KAG6972023.1"/>
    <property type="molecule type" value="Genomic_DNA"/>
</dbReference>
<feature type="transmembrane region" description="Helical" evidence="2">
    <location>
        <begin position="183"/>
        <end position="201"/>
    </location>
</feature>
<dbReference type="OrthoDB" id="101428at2759"/>
<name>A0A8T1UWK9_9STRA</name>
<keyword evidence="2" id="KW-0472">Membrane</keyword>
<keyword evidence="2" id="KW-1133">Transmembrane helix</keyword>
<feature type="transmembrane region" description="Helical" evidence="2">
    <location>
        <begin position="207"/>
        <end position="232"/>
    </location>
</feature>
<feature type="transmembrane region" description="Helical" evidence="2">
    <location>
        <begin position="107"/>
        <end position="126"/>
    </location>
</feature>
<dbReference type="VEuPathDB" id="FungiDB:PC110_g5562"/>
<proteinExistence type="predicted"/>
<feature type="region of interest" description="Disordered" evidence="1">
    <location>
        <begin position="1"/>
        <end position="27"/>
    </location>
</feature>
<evidence type="ECO:0000313" key="4">
    <source>
        <dbReference type="Proteomes" id="UP000688947"/>
    </source>
</evidence>
<organism evidence="3 4">
    <name type="scientific">Phytophthora cactorum</name>
    <dbReference type="NCBI Taxonomy" id="29920"/>
    <lineage>
        <taxon>Eukaryota</taxon>
        <taxon>Sar</taxon>
        <taxon>Stramenopiles</taxon>
        <taxon>Oomycota</taxon>
        <taxon>Peronosporomycetes</taxon>
        <taxon>Peronosporales</taxon>
        <taxon>Peronosporaceae</taxon>
        <taxon>Phytophthora</taxon>
    </lineage>
</organism>
<reference evidence="3" key="1">
    <citation type="submission" date="2021-01" db="EMBL/GenBank/DDBJ databases">
        <title>Phytophthora aleatoria, a newly-described species from Pinus radiata is distinct from Phytophthora cactorum isolates based on comparative genomics.</title>
        <authorList>
            <person name="Mcdougal R."/>
            <person name="Panda P."/>
            <person name="Williams N."/>
            <person name="Studholme D.J."/>
        </authorList>
    </citation>
    <scope>NUCLEOTIDE SEQUENCE</scope>
    <source>
        <strain evidence="3">NZFS 3830</strain>
    </source>
</reference>
<evidence type="ECO:0000313" key="3">
    <source>
        <dbReference type="EMBL" id="KAG6972023.1"/>
    </source>
</evidence>
<evidence type="ECO:0000256" key="1">
    <source>
        <dbReference type="SAM" id="MobiDB-lite"/>
    </source>
</evidence>
<gene>
    <name evidence="3" type="ORF">JG687_00001705</name>
</gene>